<reference evidence="1" key="1">
    <citation type="journal article" date="2014" name="Int. J. Syst. Evol. Microbiol.">
        <title>Complete genome of a new Firmicutes species belonging to the dominant human colonic microbiota ('Ruminococcus bicirculans') reveals two chromosomes and a selective capacity to utilize plant glucans.</title>
        <authorList>
            <consortium name="NISC Comparative Sequencing Program"/>
            <person name="Wegmann U."/>
            <person name="Louis P."/>
            <person name="Goesmann A."/>
            <person name="Henrissat B."/>
            <person name="Duncan S.H."/>
            <person name="Flint H.J."/>
        </authorList>
    </citation>
    <scope>NUCLEOTIDE SEQUENCE</scope>
    <source>
        <strain evidence="1">NBRC 108216</strain>
    </source>
</reference>
<dbReference type="Gene3D" id="3.40.50.1820">
    <property type="entry name" value="alpha/beta hydrolase"/>
    <property type="match status" value="1"/>
</dbReference>
<accession>A0ABQ5V5D8</accession>
<organism evidence="1 2">
    <name type="scientific">Algimonas porphyrae</name>
    <dbReference type="NCBI Taxonomy" id="1128113"/>
    <lineage>
        <taxon>Bacteria</taxon>
        <taxon>Pseudomonadati</taxon>
        <taxon>Pseudomonadota</taxon>
        <taxon>Alphaproteobacteria</taxon>
        <taxon>Maricaulales</taxon>
        <taxon>Robiginitomaculaceae</taxon>
        <taxon>Algimonas</taxon>
    </lineage>
</organism>
<dbReference type="SUPFAM" id="SSF53474">
    <property type="entry name" value="alpha/beta-Hydrolases"/>
    <property type="match status" value="1"/>
</dbReference>
<evidence type="ECO:0008006" key="3">
    <source>
        <dbReference type="Google" id="ProtNLM"/>
    </source>
</evidence>
<dbReference type="RefSeq" id="WP_284373741.1">
    <property type="nucleotide sequence ID" value="NZ_BSNJ01000006.1"/>
</dbReference>
<proteinExistence type="predicted"/>
<gene>
    <name evidence="1" type="ORF">GCM10007854_27560</name>
</gene>
<name>A0ABQ5V5D8_9PROT</name>
<dbReference type="InterPro" id="IPR029058">
    <property type="entry name" value="AB_hydrolase_fold"/>
</dbReference>
<evidence type="ECO:0000313" key="2">
    <source>
        <dbReference type="Proteomes" id="UP001161390"/>
    </source>
</evidence>
<reference evidence="1" key="2">
    <citation type="submission" date="2023-01" db="EMBL/GenBank/DDBJ databases">
        <title>Draft genome sequence of Algimonas porphyrae strain NBRC 108216.</title>
        <authorList>
            <person name="Sun Q."/>
            <person name="Mori K."/>
        </authorList>
    </citation>
    <scope>NUCLEOTIDE SEQUENCE</scope>
    <source>
        <strain evidence="1">NBRC 108216</strain>
    </source>
</reference>
<keyword evidence="2" id="KW-1185">Reference proteome</keyword>
<dbReference type="Proteomes" id="UP001161390">
    <property type="component" value="Unassembled WGS sequence"/>
</dbReference>
<comment type="caution">
    <text evidence="1">The sequence shown here is derived from an EMBL/GenBank/DDBJ whole genome shotgun (WGS) entry which is preliminary data.</text>
</comment>
<evidence type="ECO:0000313" key="1">
    <source>
        <dbReference type="EMBL" id="GLQ21801.1"/>
    </source>
</evidence>
<sequence>MTKLIFVHGINNENRDDRPNSADIIRETWLGAISDTATRMGVELPGGIDCCAAFYGDELADSSSNWDSDLVNVSTMGSASSDADYVDDGVMALYREYQRFYNIQDRDVLAELDERDDVHYVRMAGGIHKSWLKAITRALEKVIPTRGRYIAKVALRQAAAYLHKRGLKEQIDDIVMDQVFKTIGTDEKVIVVAHSLGTVVTYDLLRRLRHTLNVDLFLTLGSPLGIEIVKDRLGPPLLFPKNVKRWVNGADNEDFVALYPQLNRRTFGDDTIINISNLDNGYEDAHSITQYLSHPEVIAELVSAMKLS</sequence>
<protein>
    <recommendedName>
        <fullName evidence="3">Alpha/beta hydrolase</fullName>
    </recommendedName>
</protein>
<dbReference type="EMBL" id="BSNJ01000006">
    <property type="protein sequence ID" value="GLQ21801.1"/>
    <property type="molecule type" value="Genomic_DNA"/>
</dbReference>